<evidence type="ECO:0000313" key="3">
    <source>
        <dbReference type="Proteomes" id="UP000275069"/>
    </source>
</evidence>
<keyword evidence="3" id="KW-1185">Reference proteome</keyword>
<dbReference type="Pfam" id="PF01370">
    <property type="entry name" value="Epimerase"/>
    <property type="match status" value="1"/>
</dbReference>
<sequence length="320" mass="32344">MSEFTVVPTPRGGARKGTEMKVFITGGTGYVGSVLVEHLVTAGHEVSALARSEASGARLAAAGAAAVRGELADAALLRAAAETADAVIHAAVDYTMSDTANAAELAAVTALTEGAGAADAGKPVVYTSTGLVYGFAPERDTTEDAKLPEASAQPVKAQAERIVLGSAGTTPIVVRAGLVYGRGGSGLLTGLIGSAAQTGAATYIEDGENTWSPIHVDDLAALYLAALANPVSGVYNAVGEHPFSFRELAEAIAELTGAKPLSIPFETAEQQLGAFAHVLRSTSTLRADKARAAFGWAPSGAPLIDEVRAGGYRVPASVAS</sequence>
<name>A0A387BPD0_9MICO</name>
<evidence type="ECO:0000259" key="1">
    <source>
        <dbReference type="Pfam" id="PF01370"/>
    </source>
</evidence>
<dbReference type="InterPro" id="IPR036291">
    <property type="entry name" value="NAD(P)-bd_dom_sf"/>
</dbReference>
<dbReference type="InterPro" id="IPR051783">
    <property type="entry name" value="NAD(P)-dependent_oxidoreduct"/>
</dbReference>
<dbReference type="PANTHER" id="PTHR48079">
    <property type="entry name" value="PROTEIN YEEZ"/>
    <property type="match status" value="1"/>
</dbReference>
<proteinExistence type="predicted"/>
<dbReference type="EMBL" id="CP032624">
    <property type="protein sequence ID" value="AYG02860.1"/>
    <property type="molecule type" value="Genomic_DNA"/>
</dbReference>
<feature type="domain" description="NAD-dependent epimerase/dehydratase" evidence="1">
    <location>
        <begin position="22"/>
        <end position="236"/>
    </location>
</feature>
<dbReference type="GO" id="GO:0005737">
    <property type="term" value="C:cytoplasm"/>
    <property type="evidence" value="ECO:0007669"/>
    <property type="project" value="TreeGrafter"/>
</dbReference>
<accession>A0A387BPD0</accession>
<reference evidence="2 3" key="1">
    <citation type="submission" date="2018-09" db="EMBL/GenBank/DDBJ databases">
        <title>Genome sequencing of strain 2DFW10M-5.</title>
        <authorList>
            <person name="Heo J."/>
            <person name="Kim S.-J."/>
            <person name="Kwon S.-W."/>
        </authorList>
    </citation>
    <scope>NUCLEOTIDE SEQUENCE [LARGE SCALE GENOMIC DNA]</scope>
    <source>
        <strain evidence="2 3">2DFW10M-5</strain>
    </source>
</reference>
<dbReference type="AlphaFoldDB" id="A0A387BPD0"/>
<gene>
    <name evidence="2" type="ORF">D7I44_04530</name>
</gene>
<dbReference type="Proteomes" id="UP000275069">
    <property type="component" value="Chromosome"/>
</dbReference>
<dbReference type="SUPFAM" id="SSF51735">
    <property type="entry name" value="NAD(P)-binding Rossmann-fold domains"/>
    <property type="match status" value="1"/>
</dbReference>
<dbReference type="Gene3D" id="3.40.50.720">
    <property type="entry name" value="NAD(P)-binding Rossmann-like Domain"/>
    <property type="match status" value="1"/>
</dbReference>
<protein>
    <submittedName>
        <fullName evidence="2">NAD-dependent epimerase/dehydratase family protein</fullName>
    </submittedName>
</protein>
<organism evidence="2 3">
    <name type="scientific">Gryllotalpicola protaetiae</name>
    <dbReference type="NCBI Taxonomy" id="2419771"/>
    <lineage>
        <taxon>Bacteria</taxon>
        <taxon>Bacillati</taxon>
        <taxon>Actinomycetota</taxon>
        <taxon>Actinomycetes</taxon>
        <taxon>Micrococcales</taxon>
        <taxon>Microbacteriaceae</taxon>
        <taxon>Gryllotalpicola</taxon>
    </lineage>
</organism>
<evidence type="ECO:0000313" key="2">
    <source>
        <dbReference type="EMBL" id="AYG02860.1"/>
    </source>
</evidence>
<dbReference type="GO" id="GO:0004029">
    <property type="term" value="F:aldehyde dehydrogenase (NAD+) activity"/>
    <property type="evidence" value="ECO:0007669"/>
    <property type="project" value="TreeGrafter"/>
</dbReference>
<dbReference type="OrthoDB" id="9801785at2"/>
<dbReference type="KEGG" id="gry:D7I44_04530"/>
<dbReference type="PANTHER" id="PTHR48079:SF6">
    <property type="entry name" value="NAD(P)-BINDING DOMAIN-CONTAINING PROTEIN-RELATED"/>
    <property type="match status" value="1"/>
</dbReference>
<dbReference type="InterPro" id="IPR001509">
    <property type="entry name" value="Epimerase_deHydtase"/>
</dbReference>